<dbReference type="SUPFAM" id="SSF110997">
    <property type="entry name" value="Sporulation related repeat"/>
    <property type="match status" value="1"/>
</dbReference>
<dbReference type="Gene3D" id="3.30.70.1070">
    <property type="entry name" value="Sporulation related repeat"/>
    <property type="match status" value="1"/>
</dbReference>
<reference evidence="3 4" key="1">
    <citation type="submission" date="2019-05" db="EMBL/GenBank/DDBJ databases">
        <title>A comparative analysis of the Nautiliaceae.</title>
        <authorList>
            <person name="Grosche A."/>
            <person name="Smedile F."/>
            <person name="Vetriani C."/>
        </authorList>
    </citation>
    <scope>NUCLEOTIDE SEQUENCE [LARGE SCALE GENOMIC DNA]</scope>
    <source>
        <strain evidence="3 4">TB-2</strain>
    </source>
</reference>
<organism evidence="3 4">
    <name type="scientific">Caminibacter mediatlanticus TB-2</name>
    <dbReference type="NCBI Taxonomy" id="391592"/>
    <lineage>
        <taxon>Bacteria</taxon>
        <taxon>Pseudomonadati</taxon>
        <taxon>Campylobacterota</taxon>
        <taxon>Epsilonproteobacteria</taxon>
        <taxon>Nautiliales</taxon>
        <taxon>Nautiliaceae</taxon>
        <taxon>Caminibacter</taxon>
    </lineage>
</organism>
<accession>A0ABX5V984</accession>
<dbReference type="PROSITE" id="PS51724">
    <property type="entry name" value="SPOR"/>
    <property type="match status" value="1"/>
</dbReference>
<evidence type="ECO:0000313" key="3">
    <source>
        <dbReference type="EMBL" id="QCT94808.1"/>
    </source>
</evidence>
<gene>
    <name evidence="3" type="ORF">FE773_06315</name>
</gene>
<keyword evidence="1" id="KW-0812">Transmembrane</keyword>
<evidence type="ECO:0000259" key="2">
    <source>
        <dbReference type="PROSITE" id="PS51724"/>
    </source>
</evidence>
<evidence type="ECO:0000256" key="1">
    <source>
        <dbReference type="SAM" id="Phobius"/>
    </source>
</evidence>
<feature type="transmembrane region" description="Helical" evidence="1">
    <location>
        <begin position="20"/>
        <end position="39"/>
    </location>
</feature>
<dbReference type="Pfam" id="PF05036">
    <property type="entry name" value="SPOR"/>
    <property type="match status" value="1"/>
</dbReference>
<protein>
    <recommendedName>
        <fullName evidence="2">SPOR domain-containing protein</fullName>
    </recommendedName>
</protein>
<evidence type="ECO:0000313" key="4">
    <source>
        <dbReference type="Proteomes" id="UP000306825"/>
    </source>
</evidence>
<dbReference type="EMBL" id="CP040463">
    <property type="protein sequence ID" value="QCT94808.1"/>
    <property type="molecule type" value="Genomic_DNA"/>
</dbReference>
<sequence length="232" mass="26665">MKNDDLLNLKPKRDLKKPLIYGAIGFLIFIIIVIIVAIFQNSSTKNNNEIIPPEQPKENIKVEKQFQTLPVEEANNSIKIEEQPKKLLNKKEENLIQNTVKNPPITKETNTTKKNKDEKIIINKKPVEKVKVASQKFKPKKETAKKIGNYYIQVAALLKNAKPNPKFLEIIKKQGFNYKFYHTTINKNGNNIKVTKILIGPFKYKKEAKKALNKVKAKITQNAFIFKVKNGL</sequence>
<proteinExistence type="predicted"/>
<name>A0ABX5V984_9BACT</name>
<keyword evidence="1" id="KW-1133">Transmembrane helix</keyword>
<dbReference type="InterPro" id="IPR007730">
    <property type="entry name" value="SPOR-like_dom"/>
</dbReference>
<keyword evidence="4" id="KW-1185">Reference proteome</keyword>
<feature type="domain" description="SPOR" evidence="2">
    <location>
        <begin position="144"/>
        <end position="228"/>
    </location>
</feature>
<keyword evidence="1" id="KW-0472">Membrane</keyword>
<dbReference type="InterPro" id="IPR036680">
    <property type="entry name" value="SPOR-like_sf"/>
</dbReference>
<dbReference type="RefSeq" id="WP_138323515.1">
    <property type="nucleotide sequence ID" value="NZ_CP040463.1"/>
</dbReference>
<dbReference type="Proteomes" id="UP000306825">
    <property type="component" value="Chromosome"/>
</dbReference>